<proteinExistence type="predicted"/>
<comment type="caution">
    <text evidence="5">The sequence shown here is derived from an EMBL/GenBank/DDBJ whole genome shotgun (WGS) entry which is preliminary data.</text>
</comment>
<protein>
    <submittedName>
        <fullName evidence="5">ABC transporter ATP-binding protein</fullName>
    </submittedName>
</protein>
<reference evidence="6" key="1">
    <citation type="journal article" date="2019" name="Int. J. Syst. Evol. Microbiol.">
        <title>The Global Catalogue of Microorganisms (GCM) 10K type strain sequencing project: providing services to taxonomists for standard genome sequencing and annotation.</title>
        <authorList>
            <consortium name="The Broad Institute Genomics Platform"/>
            <consortium name="The Broad Institute Genome Sequencing Center for Infectious Disease"/>
            <person name="Wu L."/>
            <person name="Ma J."/>
        </authorList>
    </citation>
    <scope>NUCLEOTIDE SEQUENCE [LARGE SCALE GENOMIC DNA]</scope>
    <source>
        <strain evidence="6">KCTC 42211</strain>
    </source>
</reference>
<keyword evidence="3 5" id="KW-0067">ATP-binding</keyword>
<feature type="domain" description="ABC transporter" evidence="4">
    <location>
        <begin position="9"/>
        <end position="232"/>
    </location>
</feature>
<name>A0ABV7UXZ3_9GAMM</name>
<dbReference type="PANTHER" id="PTHR42711">
    <property type="entry name" value="ABC TRANSPORTER ATP-BINDING PROTEIN"/>
    <property type="match status" value="1"/>
</dbReference>
<dbReference type="Pfam" id="PF00005">
    <property type="entry name" value="ABC_tran"/>
    <property type="match status" value="1"/>
</dbReference>
<organism evidence="5 6">
    <name type="scientific">Luteimonas notoginsengisoli</name>
    <dbReference type="NCBI Taxonomy" id="1578200"/>
    <lineage>
        <taxon>Bacteria</taxon>
        <taxon>Pseudomonadati</taxon>
        <taxon>Pseudomonadota</taxon>
        <taxon>Gammaproteobacteria</taxon>
        <taxon>Lysobacterales</taxon>
        <taxon>Lysobacteraceae</taxon>
        <taxon>Luteimonas</taxon>
    </lineage>
</organism>
<dbReference type="PROSITE" id="PS00211">
    <property type="entry name" value="ABC_TRANSPORTER_1"/>
    <property type="match status" value="1"/>
</dbReference>
<dbReference type="EMBL" id="JBHRYF010000022">
    <property type="protein sequence ID" value="MFC3661529.1"/>
    <property type="molecule type" value="Genomic_DNA"/>
</dbReference>
<dbReference type="InterPro" id="IPR003593">
    <property type="entry name" value="AAA+_ATPase"/>
</dbReference>
<dbReference type="PROSITE" id="PS50893">
    <property type="entry name" value="ABC_TRANSPORTER_2"/>
    <property type="match status" value="1"/>
</dbReference>
<dbReference type="InterPro" id="IPR050763">
    <property type="entry name" value="ABC_transporter_ATP-binding"/>
</dbReference>
<dbReference type="SUPFAM" id="SSF52540">
    <property type="entry name" value="P-loop containing nucleoside triphosphate hydrolases"/>
    <property type="match status" value="1"/>
</dbReference>
<dbReference type="InterPro" id="IPR027417">
    <property type="entry name" value="P-loop_NTPase"/>
</dbReference>
<dbReference type="Gene3D" id="3.40.50.300">
    <property type="entry name" value="P-loop containing nucleotide triphosphate hydrolases"/>
    <property type="match status" value="1"/>
</dbReference>
<gene>
    <name evidence="5" type="ORF">ACFOM9_15830</name>
</gene>
<dbReference type="GO" id="GO:0005524">
    <property type="term" value="F:ATP binding"/>
    <property type="evidence" value="ECO:0007669"/>
    <property type="project" value="UniProtKB-KW"/>
</dbReference>
<dbReference type="Proteomes" id="UP001595724">
    <property type="component" value="Unassembled WGS sequence"/>
</dbReference>
<evidence type="ECO:0000313" key="6">
    <source>
        <dbReference type="Proteomes" id="UP001595724"/>
    </source>
</evidence>
<keyword evidence="1" id="KW-0813">Transport</keyword>
<dbReference type="PANTHER" id="PTHR42711:SF17">
    <property type="entry name" value="ABC TRANSPORTER ATP-BINDING PROTEIN"/>
    <property type="match status" value="1"/>
</dbReference>
<accession>A0ABV7UXZ3</accession>
<evidence type="ECO:0000256" key="2">
    <source>
        <dbReference type="ARBA" id="ARBA00022741"/>
    </source>
</evidence>
<sequence length="340" mass="35626">MDASPHELASLRGVRKQYGKVLALDGIDLAIAPGQMLALLGANGAGKTTAIALLLGLVRPDAGQALLFGLSPQQLAARRNIGVMLQSAGIADNSKVRELLALTRSYYPQPRSVDECVALAGLDGLLGRQYGTLSGGQQRRVQFALALCGNPRLLFLDEPTTGMDIEARQALWRAIGQLSAQGCAVLLTTHYLEEAEALADRVVVLARGRVVAAGSMDEVRRHVAQRRIRCVSSLDVACIAAWPEVRSARALGTAVAGAAMAAMPSAAAGDRGRGSADAGPDGGDRIEIVADAAEPVVRRLLAEDPTLSDLEVQRAGLAEAFIELTRDDADVAPATQREAA</sequence>
<dbReference type="CDD" id="cd03230">
    <property type="entry name" value="ABC_DR_subfamily_A"/>
    <property type="match status" value="1"/>
</dbReference>
<evidence type="ECO:0000256" key="1">
    <source>
        <dbReference type="ARBA" id="ARBA00022448"/>
    </source>
</evidence>
<dbReference type="InterPro" id="IPR003439">
    <property type="entry name" value="ABC_transporter-like_ATP-bd"/>
</dbReference>
<dbReference type="SMART" id="SM00382">
    <property type="entry name" value="AAA"/>
    <property type="match status" value="1"/>
</dbReference>
<evidence type="ECO:0000313" key="5">
    <source>
        <dbReference type="EMBL" id="MFC3661529.1"/>
    </source>
</evidence>
<keyword evidence="6" id="KW-1185">Reference proteome</keyword>
<evidence type="ECO:0000259" key="4">
    <source>
        <dbReference type="PROSITE" id="PS50893"/>
    </source>
</evidence>
<keyword evidence="2" id="KW-0547">Nucleotide-binding</keyword>
<dbReference type="RefSeq" id="WP_386713123.1">
    <property type="nucleotide sequence ID" value="NZ_JBHRYF010000022.1"/>
</dbReference>
<dbReference type="InterPro" id="IPR017871">
    <property type="entry name" value="ABC_transporter-like_CS"/>
</dbReference>
<evidence type="ECO:0000256" key="3">
    <source>
        <dbReference type="ARBA" id="ARBA00022840"/>
    </source>
</evidence>